<dbReference type="InterPro" id="IPR010614">
    <property type="entry name" value="RAD3-like_helicase_DEAD"/>
</dbReference>
<evidence type="ECO:0000256" key="6">
    <source>
        <dbReference type="ARBA" id="ARBA00022806"/>
    </source>
</evidence>
<dbReference type="InterPro" id="IPR027417">
    <property type="entry name" value="P-loop_NTPase"/>
</dbReference>
<keyword evidence="12" id="KW-0413">Isomerase</keyword>
<accession>A0A543LM12</accession>
<keyword evidence="4" id="KW-0227">DNA damage</keyword>
<dbReference type="PANTHER" id="PTHR11472:SF34">
    <property type="entry name" value="REGULATOR OF TELOMERE ELONGATION HELICASE 1"/>
    <property type="match status" value="1"/>
</dbReference>
<feature type="domain" description="Helicase ATP-binding" evidence="14">
    <location>
        <begin position="181"/>
        <end position="462"/>
    </location>
</feature>
<dbReference type="Gene3D" id="1.10.275.30">
    <property type="match status" value="1"/>
</dbReference>
<keyword evidence="7" id="KW-0067">ATP-binding</keyword>
<dbReference type="GO" id="GO:0016818">
    <property type="term" value="F:hydrolase activity, acting on acid anhydrides, in phosphorus-containing anhydrides"/>
    <property type="evidence" value="ECO:0007669"/>
    <property type="project" value="InterPro"/>
</dbReference>
<dbReference type="InterPro" id="IPR006554">
    <property type="entry name" value="Helicase-like_DEXD_c2"/>
</dbReference>
<gene>
    <name evidence="15" type="ORF">BDD18_1595</name>
</gene>
<dbReference type="EMBL" id="VFPV01000001">
    <property type="protein sequence ID" value="TQN08430.1"/>
    <property type="molecule type" value="Genomic_DNA"/>
</dbReference>
<evidence type="ECO:0000256" key="8">
    <source>
        <dbReference type="ARBA" id="ARBA00023004"/>
    </source>
</evidence>
<evidence type="ECO:0000256" key="10">
    <source>
        <dbReference type="ARBA" id="ARBA00023125"/>
    </source>
</evidence>
<evidence type="ECO:0000256" key="4">
    <source>
        <dbReference type="ARBA" id="ARBA00022763"/>
    </source>
</evidence>
<dbReference type="Gene3D" id="3.40.50.300">
    <property type="entry name" value="P-loop containing nucleotide triphosphate hydrolases"/>
    <property type="match status" value="2"/>
</dbReference>
<dbReference type="RefSeq" id="WP_066783266.1">
    <property type="nucleotide sequence ID" value="NZ_VFPV01000001.1"/>
</dbReference>
<keyword evidence="1" id="KW-0004">4Fe-4S</keyword>
<dbReference type="InterPro" id="IPR045028">
    <property type="entry name" value="DinG/Rad3-like"/>
</dbReference>
<evidence type="ECO:0000256" key="1">
    <source>
        <dbReference type="ARBA" id="ARBA00022485"/>
    </source>
</evidence>
<dbReference type="GO" id="GO:0003678">
    <property type="term" value="F:DNA helicase activity"/>
    <property type="evidence" value="ECO:0007669"/>
    <property type="project" value="InterPro"/>
</dbReference>
<dbReference type="Pfam" id="PF13307">
    <property type="entry name" value="Helicase_C_2"/>
    <property type="match status" value="1"/>
</dbReference>
<protein>
    <submittedName>
        <fullName evidence="15">DNA excision repair protein ERCC-2</fullName>
    </submittedName>
</protein>
<evidence type="ECO:0000256" key="7">
    <source>
        <dbReference type="ARBA" id="ARBA00022840"/>
    </source>
</evidence>
<keyword evidence="11" id="KW-0234">DNA repair</keyword>
<evidence type="ECO:0000313" key="16">
    <source>
        <dbReference type="Proteomes" id="UP000316993"/>
    </source>
</evidence>
<name>A0A543LM12_9BURK</name>
<evidence type="ECO:0000256" key="11">
    <source>
        <dbReference type="ARBA" id="ARBA00023204"/>
    </source>
</evidence>
<dbReference type="InterPro" id="IPR014013">
    <property type="entry name" value="Helic_SF1/SF2_ATP-bd_DinG/Rad3"/>
</dbReference>
<reference evidence="15 16" key="1">
    <citation type="submission" date="2019-06" db="EMBL/GenBank/DDBJ databases">
        <title>Genomic Encyclopedia of Archaeal and Bacterial Type Strains, Phase II (KMG-II): from individual species to whole genera.</title>
        <authorList>
            <person name="Goeker M."/>
        </authorList>
    </citation>
    <scope>NUCLEOTIDE SEQUENCE [LARGE SCALE GENOMIC DNA]</scope>
    <source>
        <strain evidence="15 16">DSM 7270</strain>
    </source>
</reference>
<dbReference type="GO" id="GO:0006281">
    <property type="term" value="P:DNA repair"/>
    <property type="evidence" value="ECO:0007669"/>
    <property type="project" value="UniProtKB-KW"/>
</dbReference>
<evidence type="ECO:0000256" key="13">
    <source>
        <dbReference type="ARBA" id="ARBA00038058"/>
    </source>
</evidence>
<evidence type="ECO:0000256" key="5">
    <source>
        <dbReference type="ARBA" id="ARBA00022801"/>
    </source>
</evidence>
<evidence type="ECO:0000256" key="9">
    <source>
        <dbReference type="ARBA" id="ARBA00023014"/>
    </source>
</evidence>
<dbReference type="InterPro" id="IPR006555">
    <property type="entry name" value="ATP-dep_Helicase_C"/>
</dbReference>
<dbReference type="AlphaFoldDB" id="A0A543LM12"/>
<dbReference type="SMART" id="SM00488">
    <property type="entry name" value="DEXDc2"/>
    <property type="match status" value="1"/>
</dbReference>
<keyword evidence="2" id="KW-0479">Metal-binding</keyword>
<keyword evidence="10" id="KW-0238">DNA-binding</keyword>
<evidence type="ECO:0000259" key="14">
    <source>
        <dbReference type="PROSITE" id="PS51193"/>
    </source>
</evidence>
<dbReference type="PANTHER" id="PTHR11472">
    <property type="entry name" value="DNA REPAIR DEAD HELICASE RAD3/XP-D SUBFAMILY MEMBER"/>
    <property type="match status" value="1"/>
</dbReference>
<evidence type="ECO:0000256" key="3">
    <source>
        <dbReference type="ARBA" id="ARBA00022741"/>
    </source>
</evidence>
<dbReference type="GO" id="GO:0051539">
    <property type="term" value="F:4 iron, 4 sulfur cluster binding"/>
    <property type="evidence" value="ECO:0007669"/>
    <property type="project" value="UniProtKB-KW"/>
</dbReference>
<evidence type="ECO:0000313" key="15">
    <source>
        <dbReference type="EMBL" id="TQN08430.1"/>
    </source>
</evidence>
<evidence type="ECO:0000256" key="2">
    <source>
        <dbReference type="ARBA" id="ARBA00022723"/>
    </source>
</evidence>
<dbReference type="Proteomes" id="UP000316993">
    <property type="component" value="Unassembled WGS sequence"/>
</dbReference>
<dbReference type="SMART" id="SM00491">
    <property type="entry name" value="HELICc2"/>
    <property type="match status" value="1"/>
</dbReference>
<organism evidence="15 16">
    <name type="scientific">Acidovorax temperans</name>
    <dbReference type="NCBI Taxonomy" id="80878"/>
    <lineage>
        <taxon>Bacteria</taxon>
        <taxon>Pseudomonadati</taxon>
        <taxon>Pseudomonadota</taxon>
        <taxon>Betaproteobacteria</taxon>
        <taxon>Burkholderiales</taxon>
        <taxon>Comamonadaceae</taxon>
        <taxon>Acidovorax</taxon>
    </lineage>
</organism>
<keyword evidence="3" id="KW-0547">Nucleotide-binding</keyword>
<sequence>MTTPLPTAAPLTVSVRALCAFTARTGDLDLRFTPAPSALEGMESHRLVQGRRGDGYEAEVPLSGLFQQLTVRGRADGFDANRQQLEEIKAYRGQLDGVRPHQRALHWAQARVYGHLLCQTRGLERLQVALVYVQTGTGQETELVETHTAADLQAHFEALCARYLAWAHSEQQHRQARDAALAALTFPHGSFRAGQRELAVAVYRNVGPGHRDDKDGNDSGDGGGRCLLAQAPTGIGKTLGTLFPLLQASARKGLDKLFFLTAKGTGHALALDALARVHEQLRTSSPIPPLRVLDVLARDKVCEHPDKACHGESCPLAQGFYDRLPAARHALAQHTSLWDGPAVRTTALAHGICPYYLAQEMAHWCDVAVADYHYFYDSAAMLYALTVAHGWKVGVLVDEAHNLPDRARRMYTAELHQGTLTDARATATGAVRKALDALQRQWNAIHRDQVDAYCAHPALPEAFVQALQRAIGAVAEAQTDAPLLPGDPVLALYLDALHFAAMVEQFGSHALLDVTLDPPRYGRRGRSSTLCIRNVVPAPHLAARHAAAHSSVLFSGTLTPPAFYRDLLGLPPETGWVDVESPFHSGQLAVHTVGHLSTRFTDRAQSLGPIAHLMAEQFARLPGNYLCFASSFEYLQRIAAQLQQAHPEVPQWQQTAGMDDAARQAFLDRFQEGGQGIGFAVLGGAFSEGVDLPGHRLIGAFIATLGLPQVNPVNEEMRRAMDRHFGAGKGYDYTYLFPGLRKVVQAAGRVIRTEQDQGVVFLIDDRYRRAAVRALLPEWWALDGAPPRPPSR</sequence>
<dbReference type="GO" id="GO:0005524">
    <property type="term" value="F:ATP binding"/>
    <property type="evidence" value="ECO:0007669"/>
    <property type="project" value="UniProtKB-KW"/>
</dbReference>
<dbReference type="SUPFAM" id="SSF52540">
    <property type="entry name" value="P-loop containing nucleoside triphosphate hydrolases"/>
    <property type="match status" value="1"/>
</dbReference>
<comment type="similarity">
    <text evidence="13">Belongs to the helicase family. DinG subfamily.</text>
</comment>
<dbReference type="PROSITE" id="PS51193">
    <property type="entry name" value="HELICASE_ATP_BIND_2"/>
    <property type="match status" value="1"/>
</dbReference>
<proteinExistence type="inferred from homology"/>
<keyword evidence="6" id="KW-0347">Helicase</keyword>
<keyword evidence="5" id="KW-0378">Hydrolase</keyword>
<keyword evidence="9" id="KW-0411">Iron-sulfur</keyword>
<dbReference type="Pfam" id="PF06733">
    <property type="entry name" value="DEAD_2"/>
    <property type="match status" value="1"/>
</dbReference>
<dbReference type="GO" id="GO:0003677">
    <property type="term" value="F:DNA binding"/>
    <property type="evidence" value="ECO:0007669"/>
    <property type="project" value="UniProtKB-KW"/>
</dbReference>
<comment type="caution">
    <text evidence="15">The sequence shown here is derived from an EMBL/GenBank/DDBJ whole genome shotgun (WGS) entry which is preliminary data.</text>
</comment>
<keyword evidence="8" id="KW-0408">Iron</keyword>
<evidence type="ECO:0000256" key="12">
    <source>
        <dbReference type="ARBA" id="ARBA00023235"/>
    </source>
</evidence>
<dbReference type="GO" id="GO:0046872">
    <property type="term" value="F:metal ion binding"/>
    <property type="evidence" value="ECO:0007669"/>
    <property type="project" value="UniProtKB-KW"/>
</dbReference>